<dbReference type="RefSeq" id="WP_273632930.1">
    <property type="nucleotide sequence ID" value="NZ_CP117167.1"/>
</dbReference>
<feature type="region of interest" description="Disordered" evidence="1">
    <location>
        <begin position="338"/>
        <end position="359"/>
    </location>
</feature>
<dbReference type="InterPro" id="IPR003346">
    <property type="entry name" value="Transposase_20"/>
</dbReference>
<evidence type="ECO:0000313" key="4">
    <source>
        <dbReference type="EMBL" id="WCT14431.1"/>
    </source>
</evidence>
<dbReference type="PANTHER" id="PTHR33055">
    <property type="entry name" value="TRANSPOSASE FOR INSERTION SEQUENCE ELEMENT IS1111A"/>
    <property type="match status" value="1"/>
</dbReference>
<evidence type="ECO:0000259" key="3">
    <source>
        <dbReference type="Pfam" id="PF02371"/>
    </source>
</evidence>
<dbReference type="InterPro" id="IPR002525">
    <property type="entry name" value="Transp_IS110-like_N"/>
</dbReference>
<dbReference type="Proteomes" id="UP001216139">
    <property type="component" value="Chromosome"/>
</dbReference>
<feature type="compositionally biased region" description="Polar residues" evidence="1">
    <location>
        <begin position="344"/>
        <end position="359"/>
    </location>
</feature>
<proteinExistence type="predicted"/>
<dbReference type="EMBL" id="CP117167">
    <property type="protein sequence ID" value="WCT14431.1"/>
    <property type="molecule type" value="Genomic_DNA"/>
</dbReference>
<evidence type="ECO:0000256" key="1">
    <source>
        <dbReference type="SAM" id="MobiDB-lite"/>
    </source>
</evidence>
<dbReference type="InterPro" id="IPR047650">
    <property type="entry name" value="Transpos_IS110"/>
</dbReference>
<gene>
    <name evidence="4" type="ORF">PQO05_10855</name>
</gene>
<name>A0ABY7TD93_9SPHI</name>
<evidence type="ECO:0000259" key="2">
    <source>
        <dbReference type="Pfam" id="PF01548"/>
    </source>
</evidence>
<dbReference type="Pfam" id="PF01548">
    <property type="entry name" value="DEDD_Tnp_IS110"/>
    <property type="match status" value="1"/>
</dbReference>
<dbReference type="Pfam" id="PF02371">
    <property type="entry name" value="Transposase_20"/>
    <property type="match status" value="1"/>
</dbReference>
<dbReference type="NCBIfam" id="NF033542">
    <property type="entry name" value="transpos_IS110"/>
    <property type="match status" value="1"/>
</dbReference>
<keyword evidence="5" id="KW-1185">Reference proteome</keyword>
<organism evidence="4 5">
    <name type="scientific">Mucilaginibacter jinjuensis</name>
    <dbReference type="NCBI Taxonomy" id="1176721"/>
    <lineage>
        <taxon>Bacteria</taxon>
        <taxon>Pseudomonadati</taxon>
        <taxon>Bacteroidota</taxon>
        <taxon>Sphingobacteriia</taxon>
        <taxon>Sphingobacteriales</taxon>
        <taxon>Sphingobacteriaceae</taxon>
        <taxon>Mucilaginibacter</taxon>
    </lineage>
</organism>
<sequence>MINTEPIKLKKYTYFIGIDISRNELDFAVMQDSKLLFHKEIPNQVADIKLMVTELKGLPKFTIRKAAFCMEQTGIYSNHLKIALKSCKANIIIEDALHIRSSLGTVRGKYDKIDAIRIAQYGYKNREHLRVWQPRRLILEQLAHLSTLRNRLINVKTIISQQLNEDTTFVNKKILNQSRMLCSKSTGAISLDVTGVDEFITELVKSDPYLMRMHDIITSVPCVGTVTAIQIIITSNELRDINDPKKYACYAGVVPFKRESGVIQGKAKVSKLANKRVKALLHTCALNAIRHDPELKAYFERKHKEEGKPKMAVLNAVRNKLVLRIFACLNQDREYEPNYKNKYSGDTNKNELNNDITAS</sequence>
<accession>A0ABY7TD93</accession>
<evidence type="ECO:0000313" key="5">
    <source>
        <dbReference type="Proteomes" id="UP001216139"/>
    </source>
</evidence>
<dbReference type="PANTHER" id="PTHR33055:SF3">
    <property type="entry name" value="PUTATIVE TRANSPOSASE FOR IS117-RELATED"/>
    <property type="match status" value="1"/>
</dbReference>
<feature type="domain" description="Transposase IS110-like N-terminal" evidence="2">
    <location>
        <begin position="16"/>
        <end position="163"/>
    </location>
</feature>
<feature type="domain" description="Transposase IS116/IS110/IS902 C-terminal" evidence="3">
    <location>
        <begin position="215"/>
        <end position="299"/>
    </location>
</feature>
<reference evidence="4 5" key="1">
    <citation type="submission" date="2023-02" db="EMBL/GenBank/DDBJ databases">
        <title>Genome sequence of Mucilaginibacter jinjuensis strain KACC 16571.</title>
        <authorList>
            <person name="Kim S."/>
            <person name="Heo J."/>
            <person name="Kwon S.-W."/>
        </authorList>
    </citation>
    <scope>NUCLEOTIDE SEQUENCE [LARGE SCALE GENOMIC DNA]</scope>
    <source>
        <strain evidence="4 5">KACC 16571</strain>
    </source>
</reference>
<protein>
    <submittedName>
        <fullName evidence="4">IS110 family transposase</fullName>
    </submittedName>
</protein>